<dbReference type="EMBL" id="FQXD01000024">
    <property type="protein sequence ID" value="SHH96910.1"/>
    <property type="molecule type" value="Genomic_DNA"/>
</dbReference>
<comment type="similarity">
    <text evidence="2">Belongs to the 5'-nucleotidase family.</text>
</comment>
<sequence length="526" mass="59044">MNNTSVNVSLIYTSDIHGHIMPINYGTNEESANGLARYATAVKQIRSTHDNVIVLDNGDLIQGTPLMTHYVKEHPHEVNPIIQAMNKININASVIGNHEFNFGQSILQAAMKQSDFPWLAANVLDEETNEPKYGPPYIIKTLKDGIKVAILGVTTHYIPNWESPEHIAGIHFRDAYETVKTWVPSIHKKEQPDLLVVSYHGGFERDIHTGEATETLTGENQGYAICQLKGIDVLLTGHQHRQLTDTVHDVLVIQPGNNASLYGKVDIQFTKSAARWQIIDKKASLHNLAQTPPDQEIVHLTKEIEASTQQWLDLPVGYIKGDMTIDDPLRARTRKHPFIEFIQKVQMEVSGVDISVTALLNNNSKGFNQTVTMRNIVANYMYPNTLVVLELQGADIRAALEKSAAYFTLNENGAIVVNPAFEKPKPQHYNYDMWEGITYTINVAKPIGNRVEELCYHGKPITEKENYHVVLNNYRASGGGDYSMFKNKPVVKEIQKDTVELIQAYFEKHPTVKATVTDNFKVIAEA</sequence>
<evidence type="ECO:0000259" key="3">
    <source>
        <dbReference type="Pfam" id="PF00149"/>
    </source>
</evidence>
<proteinExistence type="inferred from homology"/>
<dbReference type="Gene3D" id="3.60.21.10">
    <property type="match status" value="1"/>
</dbReference>
<dbReference type="GO" id="GO:0030288">
    <property type="term" value="C:outer membrane-bounded periplasmic space"/>
    <property type="evidence" value="ECO:0007669"/>
    <property type="project" value="TreeGrafter"/>
</dbReference>
<dbReference type="Proteomes" id="UP000184079">
    <property type="component" value="Unassembled WGS sequence"/>
</dbReference>
<gene>
    <name evidence="5" type="ORF">SAMN05421807_1241</name>
</gene>
<dbReference type="GO" id="GO:0000166">
    <property type="term" value="F:nucleotide binding"/>
    <property type="evidence" value="ECO:0007669"/>
    <property type="project" value="UniProtKB-KW"/>
</dbReference>
<evidence type="ECO:0000259" key="4">
    <source>
        <dbReference type="Pfam" id="PF02872"/>
    </source>
</evidence>
<dbReference type="SUPFAM" id="SSF55816">
    <property type="entry name" value="5'-nucleotidase (syn. UDP-sugar hydrolase), C-terminal domain"/>
    <property type="match status" value="1"/>
</dbReference>
<dbReference type="Pfam" id="PF00149">
    <property type="entry name" value="Metallophos"/>
    <property type="match status" value="1"/>
</dbReference>
<dbReference type="InterPro" id="IPR008334">
    <property type="entry name" value="5'-Nucleotdase_C"/>
</dbReference>
<evidence type="ECO:0000256" key="2">
    <source>
        <dbReference type="RuleBase" id="RU362119"/>
    </source>
</evidence>
<dbReference type="GO" id="GO:0016787">
    <property type="term" value="F:hydrolase activity"/>
    <property type="evidence" value="ECO:0007669"/>
    <property type="project" value="UniProtKB-KW"/>
</dbReference>
<dbReference type="PANTHER" id="PTHR11575:SF6">
    <property type="entry name" value="2',3'-CYCLIC-NUCLEOTIDE 2'-PHOSPHODIESTERASE_3'-NUCLEOTIDASE"/>
    <property type="match status" value="1"/>
</dbReference>
<keyword evidence="6" id="KW-1185">Reference proteome</keyword>
<dbReference type="InterPro" id="IPR004843">
    <property type="entry name" value="Calcineurin-like_PHP"/>
</dbReference>
<feature type="domain" description="Calcineurin-like phosphoesterase" evidence="3">
    <location>
        <begin position="12"/>
        <end position="241"/>
    </location>
</feature>
<reference evidence="6" key="1">
    <citation type="submission" date="2016-11" db="EMBL/GenBank/DDBJ databases">
        <authorList>
            <person name="Varghese N."/>
            <person name="Submissions S."/>
        </authorList>
    </citation>
    <scope>NUCLEOTIDE SEQUENCE [LARGE SCALE GENOMIC DNA]</scope>
    <source>
        <strain evidence="6">CGMCC 1.6496</strain>
    </source>
</reference>
<keyword evidence="2" id="KW-0378">Hydrolase</keyword>
<dbReference type="PRINTS" id="PR01607">
    <property type="entry name" value="APYRASEFAMLY"/>
</dbReference>
<dbReference type="OrthoDB" id="9775118at2"/>
<dbReference type="AlphaFoldDB" id="A0A1M5XAQ4"/>
<protein>
    <submittedName>
        <fullName evidence="5">2',3'-cyclic-nucleotide 2'-phosphodiesterase / 3'-nucleotidase</fullName>
    </submittedName>
</protein>
<dbReference type="Pfam" id="PF02872">
    <property type="entry name" value="5_nucleotid_C"/>
    <property type="match status" value="1"/>
</dbReference>
<evidence type="ECO:0000313" key="6">
    <source>
        <dbReference type="Proteomes" id="UP000184079"/>
    </source>
</evidence>
<keyword evidence="2" id="KW-0547">Nucleotide-binding</keyword>
<dbReference type="SUPFAM" id="SSF56300">
    <property type="entry name" value="Metallo-dependent phosphatases"/>
    <property type="match status" value="1"/>
</dbReference>
<name>A0A1M5XAQ4_9BACI</name>
<organism evidence="5 6">
    <name type="scientific">Virgibacillus chiguensis</name>
    <dbReference type="NCBI Taxonomy" id="411959"/>
    <lineage>
        <taxon>Bacteria</taxon>
        <taxon>Bacillati</taxon>
        <taxon>Bacillota</taxon>
        <taxon>Bacilli</taxon>
        <taxon>Bacillales</taxon>
        <taxon>Bacillaceae</taxon>
        <taxon>Virgibacillus</taxon>
    </lineage>
</organism>
<dbReference type="PANTHER" id="PTHR11575">
    <property type="entry name" value="5'-NUCLEOTIDASE-RELATED"/>
    <property type="match status" value="1"/>
</dbReference>
<dbReference type="Gene3D" id="3.90.780.10">
    <property type="entry name" value="5'-Nucleotidase, C-terminal domain"/>
    <property type="match status" value="1"/>
</dbReference>
<dbReference type="InterPro" id="IPR029052">
    <property type="entry name" value="Metallo-depent_PP-like"/>
</dbReference>
<feature type="domain" description="5'-Nucleotidase C-terminal" evidence="4">
    <location>
        <begin position="330"/>
        <end position="486"/>
    </location>
</feature>
<keyword evidence="1" id="KW-0732">Signal</keyword>
<evidence type="ECO:0000313" key="5">
    <source>
        <dbReference type="EMBL" id="SHH96910.1"/>
    </source>
</evidence>
<accession>A0A1M5XAQ4</accession>
<dbReference type="InterPro" id="IPR036907">
    <property type="entry name" value="5'-Nucleotdase_C_sf"/>
</dbReference>
<dbReference type="GO" id="GO:0009166">
    <property type="term" value="P:nucleotide catabolic process"/>
    <property type="evidence" value="ECO:0007669"/>
    <property type="project" value="InterPro"/>
</dbReference>
<evidence type="ECO:0000256" key="1">
    <source>
        <dbReference type="ARBA" id="ARBA00022729"/>
    </source>
</evidence>
<dbReference type="InterPro" id="IPR006179">
    <property type="entry name" value="5_nucleotidase/apyrase"/>
</dbReference>
<dbReference type="RefSeq" id="WP_073013028.1">
    <property type="nucleotide sequence ID" value="NZ_FQXD01000024.1"/>
</dbReference>